<protein>
    <submittedName>
        <fullName evidence="3">Uncharacterized protein</fullName>
    </submittedName>
</protein>
<evidence type="ECO:0000256" key="2">
    <source>
        <dbReference type="SAM" id="MobiDB-lite"/>
    </source>
</evidence>
<name>A0A833RU75_9HYME</name>
<reference evidence="3" key="1">
    <citation type="submission" date="2019-11" db="EMBL/GenBank/DDBJ databases">
        <title>The nuclear and mitochondrial genomes of Frieseomelitta varia - a highly eusocial stingless bee (Meliponini) with a permanently sterile worker caste.</title>
        <authorList>
            <person name="Freitas F.C.P."/>
            <person name="Lourenco A.P."/>
            <person name="Nunes F.M.F."/>
            <person name="Paschoal A.R."/>
            <person name="Abreu F.C.P."/>
            <person name="Barbin F.O."/>
            <person name="Bataglia L."/>
            <person name="Cardoso-Junior C.A.M."/>
            <person name="Cervoni M.S."/>
            <person name="Silva S.R."/>
            <person name="Dalarmi F."/>
            <person name="Del Lama M.A."/>
            <person name="Depintor T.S."/>
            <person name="Ferreira K.M."/>
            <person name="Goria P.S."/>
            <person name="Jaskot M.C."/>
            <person name="Lago D.C."/>
            <person name="Luna-Lucena D."/>
            <person name="Moda L.M."/>
            <person name="Nascimento L."/>
            <person name="Pedrino M."/>
            <person name="Rabico F.O."/>
            <person name="Sanches F.C."/>
            <person name="Santos D.E."/>
            <person name="Santos C.G."/>
            <person name="Vieira J."/>
            <person name="Lopes T.F."/>
            <person name="Barchuk A.R."/>
            <person name="Hartfelder K."/>
            <person name="Simoes Z.L.P."/>
            <person name="Bitondi M.M.G."/>
            <person name="Pinheiro D.G."/>
        </authorList>
    </citation>
    <scope>NUCLEOTIDE SEQUENCE</scope>
    <source>
        <strain evidence="3">USP_RPSP 00005682</strain>
        <tissue evidence="3">Whole individual</tissue>
    </source>
</reference>
<dbReference type="SUPFAM" id="SSF46966">
    <property type="entry name" value="Spectrin repeat"/>
    <property type="match status" value="2"/>
</dbReference>
<organism evidence="3 4">
    <name type="scientific">Frieseomelitta varia</name>
    <dbReference type="NCBI Taxonomy" id="561572"/>
    <lineage>
        <taxon>Eukaryota</taxon>
        <taxon>Metazoa</taxon>
        <taxon>Ecdysozoa</taxon>
        <taxon>Arthropoda</taxon>
        <taxon>Hexapoda</taxon>
        <taxon>Insecta</taxon>
        <taxon>Pterygota</taxon>
        <taxon>Neoptera</taxon>
        <taxon>Endopterygota</taxon>
        <taxon>Hymenoptera</taxon>
        <taxon>Apocrita</taxon>
        <taxon>Aculeata</taxon>
        <taxon>Apoidea</taxon>
        <taxon>Anthophila</taxon>
        <taxon>Apidae</taxon>
        <taxon>Frieseomelitta</taxon>
    </lineage>
</organism>
<evidence type="ECO:0000313" key="4">
    <source>
        <dbReference type="Proteomes" id="UP000655588"/>
    </source>
</evidence>
<gene>
    <name evidence="3" type="ORF">E2986_11232</name>
</gene>
<dbReference type="Proteomes" id="UP000655588">
    <property type="component" value="Unassembled WGS sequence"/>
</dbReference>
<keyword evidence="4" id="KW-1185">Reference proteome</keyword>
<keyword evidence="1" id="KW-0175">Coiled coil</keyword>
<feature type="coiled-coil region" evidence="1">
    <location>
        <begin position="646"/>
        <end position="680"/>
    </location>
</feature>
<dbReference type="Pfam" id="PF00435">
    <property type="entry name" value="Spectrin"/>
    <property type="match status" value="1"/>
</dbReference>
<dbReference type="Gene3D" id="1.20.58.60">
    <property type="match status" value="2"/>
</dbReference>
<evidence type="ECO:0000256" key="1">
    <source>
        <dbReference type="SAM" id="Coils"/>
    </source>
</evidence>
<feature type="region of interest" description="Disordered" evidence="2">
    <location>
        <begin position="371"/>
        <end position="395"/>
    </location>
</feature>
<proteinExistence type="predicted"/>
<dbReference type="EMBL" id="WNWW01000213">
    <property type="protein sequence ID" value="KAF3428528.1"/>
    <property type="molecule type" value="Genomic_DNA"/>
</dbReference>
<dbReference type="InterPro" id="IPR002017">
    <property type="entry name" value="Spectrin_repeat"/>
</dbReference>
<feature type="compositionally biased region" description="Basic and acidic residues" evidence="2">
    <location>
        <begin position="382"/>
        <end position="395"/>
    </location>
</feature>
<evidence type="ECO:0000313" key="3">
    <source>
        <dbReference type="EMBL" id="KAF3428528.1"/>
    </source>
</evidence>
<comment type="caution">
    <text evidence="3">The sequence shown here is derived from an EMBL/GenBank/DDBJ whole genome shotgun (WGS) entry which is preliminary data.</text>
</comment>
<accession>A0A833RU75</accession>
<dbReference type="AlphaFoldDB" id="A0A833RU75"/>
<sequence>MKRNVFQVFVLEWIHKITDSLLVKSKVGETKGRDNYGRTKLSKQPDQTSVQLARKENKLIDENEEVYGIGYLNPAFDESQCNFIHTPESSPVDIVHRSRKSSAKSEKVKAKIVDVSRTVRRKLDMSSIPDVVQTSQPQVVHIDDDPPSSSPDTDVYMADEEFFLSKNSTLFSQVSSNTLVTTDSKPFNYNTQMNPFRIVEVKEMEIVKSIASPEDHVILPSANVSVGLMPQVVERVEIIEDTETEPESIDTDTEDKESRVKICSTISSGNQTVNKKRELIPILKKKTTIDPYSAKSVKKLTLKLDVEADAPDNQISNRKPLKSPQFSCKVNKFEKNTVLKDTDSIAEYLILEDNEMSTKLSSKSTAGFSVTSGINSAKNRKEHSSDRDINTENHNVDEKNTKLLLFRRTRSISKDDTLEDCESFYGSDKETDDVLIFSDDTEIDVGSSSSDGEDPNLGEHVEHLLGKVKANGEKLSQEIQQKGEVKVSSEKRSFKMSTTLSRTGLEKNILEFEQAAQRMLHRMDIMLMSISGITNEKDPTKRLESCSTLYLILKGEVSTLAPDAAALISRGDGLVMTVHMSDPVRAEKIKNEHQDKLRSKWHQVMSEIETRRTQAQRGEEILRQYNNIVAEFEDWFRDVPLKLEQVNNYEGQLESFTIEFDAKQEQIKKLNDIAVELKRLNIGYSETVRYSINNRWQEVSSQFKRFSGSKDKDKHVTDKKVEMDVGGVDMQEFTARVNKIREAVVTVTRSLNSIPLNGDDYEMFSSQEECLKKISNALNILKPSLEEINTAFENVASQLRREQAEQIRRLSDKLRDEWINVNQSYVERHNRWNKCYEKWKEVCNTCRTFSDWMDKTEESLQKSNSFGQTKVSKTKIFELEQDVSRMQRIMNNINVSSASILSRAKTEDMVELREMIETIKRRWQNIVTDINTRKEKNFAMEKKVNNESRILESAHNILEQINSLLVSAANPSDETSLSIRLSLIKARQEELFSRKRALQNLINQNGIPPAEDECNKLLADMDKANTSLSSHREYVENKLASLKKYISTLDTVMVWVMETRTRINISRELSEEERTEIINNVMTKVEDREMEVKDVLENYTNLEKECESAKQPISIELQL</sequence>